<dbReference type="Gene3D" id="3.40.50.1110">
    <property type="entry name" value="SGNH hydrolase"/>
    <property type="match status" value="1"/>
</dbReference>
<accession>A0A420DQ47</accession>
<proteinExistence type="predicted"/>
<sequence length="238" mass="25630">MILLDACATIVLSPVLLFQAFRLRKRALRLPEAEGPRSGCTGKGPALNLLIVGDSSAAGVGAQTQNDALAGKLTARLGRDRTVQWHLIAATGATTPGTLARLRSTALPPADVVVLVLGVNDVTRGRAQFAWLRCHSTLRALLRCETGARHLYICQIPPLGDFPLLPNPLRWILGRRALRFDAALARALRDEPGTTHVMLPDKLDPADMAIDGFHPGPVIYASWSNEMARQILSDGPKS</sequence>
<dbReference type="GO" id="GO:0016788">
    <property type="term" value="F:hydrolase activity, acting on ester bonds"/>
    <property type="evidence" value="ECO:0007669"/>
    <property type="project" value="UniProtKB-ARBA"/>
</dbReference>
<dbReference type="STRING" id="1443111.Z949_2835"/>
<dbReference type="Proteomes" id="UP000284407">
    <property type="component" value="Unassembled WGS sequence"/>
</dbReference>
<evidence type="ECO:0000313" key="3">
    <source>
        <dbReference type="Proteomes" id="UP000284407"/>
    </source>
</evidence>
<dbReference type="InterPro" id="IPR013830">
    <property type="entry name" value="SGNH_hydro"/>
</dbReference>
<evidence type="ECO:0000259" key="1">
    <source>
        <dbReference type="Pfam" id="PF13472"/>
    </source>
</evidence>
<comment type="caution">
    <text evidence="2">The sequence shown here is derived from an EMBL/GenBank/DDBJ whole genome shotgun (WGS) entry which is preliminary data.</text>
</comment>
<protein>
    <submittedName>
        <fullName evidence="2">Lysophospholipase L1-like esterase</fullName>
    </submittedName>
</protein>
<dbReference type="InterPro" id="IPR036514">
    <property type="entry name" value="SGNH_hydro_sf"/>
</dbReference>
<gene>
    <name evidence="2" type="ORF">C8N30_0846</name>
</gene>
<dbReference type="EMBL" id="RAQK01000001">
    <property type="protein sequence ID" value="RKE96289.1"/>
    <property type="molecule type" value="Genomic_DNA"/>
</dbReference>
<name>A0A420DQ47_9RHOB</name>
<dbReference type="SUPFAM" id="SSF52266">
    <property type="entry name" value="SGNH hydrolase"/>
    <property type="match status" value="1"/>
</dbReference>
<reference evidence="2 3" key="1">
    <citation type="submission" date="2018-09" db="EMBL/GenBank/DDBJ databases">
        <title>Genomic Encyclopedia of Archaeal and Bacterial Type Strains, Phase II (KMG-II): from individual species to whole genera.</title>
        <authorList>
            <person name="Goeker M."/>
        </authorList>
    </citation>
    <scope>NUCLEOTIDE SEQUENCE [LARGE SCALE GENOMIC DNA]</scope>
    <source>
        <strain evidence="2 3">DSM 11458</strain>
    </source>
</reference>
<evidence type="ECO:0000313" key="2">
    <source>
        <dbReference type="EMBL" id="RKE96289.1"/>
    </source>
</evidence>
<dbReference type="Pfam" id="PF13472">
    <property type="entry name" value="Lipase_GDSL_2"/>
    <property type="match status" value="1"/>
</dbReference>
<organism evidence="2 3">
    <name type="scientific">Sulfitobacter guttiformis</name>
    <dbReference type="NCBI Taxonomy" id="74349"/>
    <lineage>
        <taxon>Bacteria</taxon>
        <taxon>Pseudomonadati</taxon>
        <taxon>Pseudomonadota</taxon>
        <taxon>Alphaproteobacteria</taxon>
        <taxon>Rhodobacterales</taxon>
        <taxon>Roseobacteraceae</taxon>
        <taxon>Sulfitobacter</taxon>
    </lineage>
</organism>
<dbReference type="AlphaFoldDB" id="A0A420DQ47"/>
<feature type="domain" description="SGNH hydrolase-type esterase" evidence="1">
    <location>
        <begin position="52"/>
        <end position="220"/>
    </location>
</feature>
<dbReference type="CDD" id="cd01836">
    <property type="entry name" value="FeeA_FeeB_like"/>
    <property type="match status" value="1"/>
</dbReference>
<keyword evidence="3" id="KW-1185">Reference proteome</keyword>